<gene>
    <name evidence="2" type="ORF">BDN70DRAFT_940066</name>
</gene>
<evidence type="ECO:0000313" key="2">
    <source>
        <dbReference type="EMBL" id="KAF9470101.1"/>
    </source>
</evidence>
<comment type="caution">
    <text evidence="2">The sequence shown here is derived from an EMBL/GenBank/DDBJ whole genome shotgun (WGS) entry which is preliminary data.</text>
</comment>
<sequence length="101" mass="10771">GVGDEEPILDGDGSGSSDEVAEDVAVSDASAVDEVIREADESIRLDSPSLVDERITCISIAKLHGLANEIVHSPTLRGKFKAGCHQAKIEEKLMLRNVSTR</sequence>
<reference evidence="2" key="1">
    <citation type="submission" date="2020-11" db="EMBL/GenBank/DDBJ databases">
        <authorList>
            <consortium name="DOE Joint Genome Institute"/>
            <person name="Ahrendt S."/>
            <person name="Riley R."/>
            <person name="Andreopoulos W."/>
            <person name="Labutti K."/>
            <person name="Pangilinan J."/>
            <person name="Ruiz-Duenas F.J."/>
            <person name="Barrasa J.M."/>
            <person name="Sanchez-Garcia M."/>
            <person name="Camarero S."/>
            <person name="Miyauchi S."/>
            <person name="Serrano A."/>
            <person name="Linde D."/>
            <person name="Babiker R."/>
            <person name="Drula E."/>
            <person name="Ayuso-Fernandez I."/>
            <person name="Pacheco R."/>
            <person name="Padilla G."/>
            <person name="Ferreira P."/>
            <person name="Barriuso J."/>
            <person name="Kellner H."/>
            <person name="Castanera R."/>
            <person name="Alfaro M."/>
            <person name="Ramirez L."/>
            <person name="Pisabarro A.G."/>
            <person name="Kuo A."/>
            <person name="Tritt A."/>
            <person name="Lipzen A."/>
            <person name="He G."/>
            <person name="Yan M."/>
            <person name="Ng V."/>
            <person name="Cullen D."/>
            <person name="Martin F."/>
            <person name="Rosso M.-N."/>
            <person name="Henrissat B."/>
            <person name="Hibbett D."/>
            <person name="Martinez A.T."/>
            <person name="Grigoriev I.V."/>
        </authorList>
    </citation>
    <scope>NUCLEOTIDE SEQUENCE</scope>
    <source>
        <strain evidence="2">CIRM-BRFM 674</strain>
    </source>
</reference>
<dbReference type="EMBL" id="MU156297">
    <property type="protein sequence ID" value="KAF9470101.1"/>
    <property type="molecule type" value="Genomic_DNA"/>
</dbReference>
<organism evidence="2 3">
    <name type="scientific">Pholiota conissans</name>
    <dbReference type="NCBI Taxonomy" id="109636"/>
    <lineage>
        <taxon>Eukaryota</taxon>
        <taxon>Fungi</taxon>
        <taxon>Dikarya</taxon>
        <taxon>Basidiomycota</taxon>
        <taxon>Agaricomycotina</taxon>
        <taxon>Agaricomycetes</taxon>
        <taxon>Agaricomycetidae</taxon>
        <taxon>Agaricales</taxon>
        <taxon>Agaricineae</taxon>
        <taxon>Strophariaceae</taxon>
        <taxon>Pholiota</taxon>
    </lineage>
</organism>
<keyword evidence="3" id="KW-1185">Reference proteome</keyword>
<proteinExistence type="predicted"/>
<protein>
    <submittedName>
        <fullName evidence="2">Uncharacterized protein</fullName>
    </submittedName>
</protein>
<feature type="non-terminal residue" evidence="2">
    <location>
        <position position="1"/>
    </location>
</feature>
<accession>A0A9P5YLN6</accession>
<dbReference type="AlphaFoldDB" id="A0A9P5YLN6"/>
<evidence type="ECO:0000256" key="1">
    <source>
        <dbReference type="SAM" id="MobiDB-lite"/>
    </source>
</evidence>
<feature type="region of interest" description="Disordered" evidence="1">
    <location>
        <begin position="1"/>
        <end position="27"/>
    </location>
</feature>
<name>A0A9P5YLN6_9AGAR</name>
<evidence type="ECO:0000313" key="3">
    <source>
        <dbReference type="Proteomes" id="UP000807469"/>
    </source>
</evidence>
<dbReference type="Proteomes" id="UP000807469">
    <property type="component" value="Unassembled WGS sequence"/>
</dbReference>